<evidence type="ECO:0000313" key="3">
    <source>
        <dbReference type="Proteomes" id="UP001157017"/>
    </source>
</evidence>
<dbReference type="EMBL" id="BSUZ01000001">
    <property type="protein sequence ID" value="GMA85434.1"/>
    <property type="molecule type" value="Genomic_DNA"/>
</dbReference>
<evidence type="ECO:0000313" key="2">
    <source>
        <dbReference type="EMBL" id="GMA85434.1"/>
    </source>
</evidence>
<feature type="region of interest" description="Disordered" evidence="1">
    <location>
        <begin position="73"/>
        <end position="100"/>
    </location>
</feature>
<organism evidence="2 3">
    <name type="scientific">Angustibacter aerolatus</name>
    <dbReference type="NCBI Taxonomy" id="1162965"/>
    <lineage>
        <taxon>Bacteria</taxon>
        <taxon>Bacillati</taxon>
        <taxon>Actinomycetota</taxon>
        <taxon>Actinomycetes</taxon>
        <taxon>Kineosporiales</taxon>
        <taxon>Kineosporiaceae</taxon>
    </lineage>
</organism>
<dbReference type="Proteomes" id="UP001157017">
    <property type="component" value="Unassembled WGS sequence"/>
</dbReference>
<sequence>MVAALGRLSADDLSLLAGLHRPGTTCVALIAPQPIGPAGAAEAAETSSATLLRSGGWDVVQARAGETFDRTWARVGPERGGGVAAPTLDPAGRTTAGDAR</sequence>
<accession>A0ABQ6JDC1</accession>
<evidence type="ECO:0000256" key="1">
    <source>
        <dbReference type="SAM" id="MobiDB-lite"/>
    </source>
</evidence>
<name>A0ABQ6JDC1_9ACTN</name>
<proteinExistence type="predicted"/>
<protein>
    <submittedName>
        <fullName evidence="2">Uncharacterized protein</fullName>
    </submittedName>
</protein>
<keyword evidence="3" id="KW-1185">Reference proteome</keyword>
<reference evidence="3" key="1">
    <citation type="journal article" date="2019" name="Int. J. Syst. Evol. Microbiol.">
        <title>The Global Catalogue of Microorganisms (GCM) 10K type strain sequencing project: providing services to taxonomists for standard genome sequencing and annotation.</title>
        <authorList>
            <consortium name="The Broad Institute Genomics Platform"/>
            <consortium name="The Broad Institute Genome Sequencing Center for Infectious Disease"/>
            <person name="Wu L."/>
            <person name="Ma J."/>
        </authorList>
    </citation>
    <scope>NUCLEOTIDE SEQUENCE [LARGE SCALE GENOMIC DNA]</scope>
    <source>
        <strain evidence="3">NBRC 108730</strain>
    </source>
</reference>
<comment type="caution">
    <text evidence="2">The sequence shown here is derived from an EMBL/GenBank/DDBJ whole genome shotgun (WGS) entry which is preliminary data.</text>
</comment>
<gene>
    <name evidence="2" type="ORF">GCM10025868_06840</name>
</gene>